<dbReference type="InterPro" id="IPR036259">
    <property type="entry name" value="MFS_trans_sf"/>
</dbReference>
<organism evidence="10 11">
    <name type="scientific">Oesophagostomum dentatum</name>
    <name type="common">Nodular worm</name>
    <dbReference type="NCBI Taxonomy" id="61180"/>
    <lineage>
        <taxon>Eukaryota</taxon>
        <taxon>Metazoa</taxon>
        <taxon>Ecdysozoa</taxon>
        <taxon>Nematoda</taxon>
        <taxon>Chromadorea</taxon>
        <taxon>Rhabditida</taxon>
        <taxon>Rhabditina</taxon>
        <taxon>Rhabditomorpha</taxon>
        <taxon>Strongyloidea</taxon>
        <taxon>Strongylidae</taxon>
        <taxon>Oesophagostomum</taxon>
    </lineage>
</organism>
<evidence type="ECO:0000256" key="8">
    <source>
        <dbReference type="SAM" id="Phobius"/>
    </source>
</evidence>
<proteinExistence type="inferred from homology"/>
<feature type="transmembrane region" description="Helical" evidence="8">
    <location>
        <begin position="186"/>
        <end position="208"/>
    </location>
</feature>
<dbReference type="PROSITE" id="PS50850">
    <property type="entry name" value="MFS"/>
    <property type="match status" value="1"/>
</dbReference>
<dbReference type="InterPro" id="IPR050814">
    <property type="entry name" value="Myo-inositol_Transporter"/>
</dbReference>
<keyword evidence="4 8" id="KW-0812">Transmembrane</keyword>
<dbReference type="Gene3D" id="1.20.1250.20">
    <property type="entry name" value="MFS general substrate transporter like domains"/>
    <property type="match status" value="2"/>
</dbReference>
<keyword evidence="11" id="KW-1185">Reference proteome</keyword>
<dbReference type="InterPro" id="IPR020846">
    <property type="entry name" value="MFS_dom"/>
</dbReference>
<dbReference type="EMBL" id="KN552899">
    <property type="protein sequence ID" value="KHJ90557.1"/>
    <property type="molecule type" value="Genomic_DNA"/>
</dbReference>
<feature type="transmembrane region" description="Helical" evidence="8">
    <location>
        <begin position="526"/>
        <end position="544"/>
    </location>
</feature>
<dbReference type="InterPro" id="IPR003663">
    <property type="entry name" value="Sugar/inositol_transpt"/>
</dbReference>
<dbReference type="Pfam" id="PF00083">
    <property type="entry name" value="Sugar_tr"/>
    <property type="match status" value="2"/>
</dbReference>
<dbReference type="PROSITE" id="PS00216">
    <property type="entry name" value="SUGAR_TRANSPORT_1"/>
    <property type="match status" value="1"/>
</dbReference>
<name>A0A0B1T446_OESDE</name>
<dbReference type="Proteomes" id="UP000053660">
    <property type="component" value="Unassembled WGS sequence"/>
</dbReference>
<reference evidence="10 11" key="1">
    <citation type="submission" date="2014-03" db="EMBL/GenBank/DDBJ databases">
        <title>Draft genome of the hookworm Oesophagostomum dentatum.</title>
        <authorList>
            <person name="Mitreva M."/>
        </authorList>
    </citation>
    <scope>NUCLEOTIDE SEQUENCE [LARGE SCALE GENOMIC DNA]</scope>
    <source>
        <strain evidence="10 11">OD-Hann</strain>
    </source>
</reference>
<dbReference type="InterPro" id="IPR005829">
    <property type="entry name" value="Sugar_transporter_CS"/>
</dbReference>
<sequence length="588" mass="64634">MVRVNAAEMVDNLKPKTTPQLGMFVYVLAFAAVMGGFLFGYNTGVISAVNLFLPRNVHMAPLNAIWIQVITSMTSALAIVGALLSAKGSDAFGRRKVIIVASALFVIGSLLSALSWQKITLVIAQGILGVAIGLASMIVPLYIGEASPSHIRGRLVTGFQLMITIGLVLANVIGGGFSYIDPVNVGWRLMFGCAAIPALFQLVCFMFLPESPRWLYEHNMKETCQDVLRKIYGGNEEWVTYEMSEIKKGHDMEKMTKTDGAVILRVLRTPHVRKALFIGSMLQAFQQLSGINTIMYYTGHIIRSSGVKDDHMTIWISVGTASVNFLGTFIPMALVERMGRRLLFMLSVSGVLIALLAMGTTFVFINKQSDPALHDQTFLNSSITDAIQTKCLGYGNCDSCVTDEKCGFCTISGAKSGYCLKIAPADAGEVSSYGPCSVENAAGYEWAPNSCKSKLTIVFIILMLFYLLSFASGYAPLPWVCNAEFYPLWARSTCVSISTMTNWIFNLFISLTFISISQALSKYGAYFLYAGFTFTALIFIYFMVPETRGYSIDEVETLFMSKEERERNSRRKAVDKVGPANVTIVQMN</sequence>
<gene>
    <name evidence="10" type="ORF">OESDEN_09599</name>
</gene>
<comment type="subcellular location">
    <subcellularLocation>
        <location evidence="1">Membrane</location>
        <topology evidence="1">Multi-pass membrane protein</topology>
    </subcellularLocation>
</comment>
<feature type="transmembrane region" description="Helical" evidence="8">
    <location>
        <begin position="97"/>
        <end position="116"/>
    </location>
</feature>
<evidence type="ECO:0000313" key="10">
    <source>
        <dbReference type="EMBL" id="KHJ90557.1"/>
    </source>
</evidence>
<feature type="transmembrane region" description="Helical" evidence="8">
    <location>
        <begin position="342"/>
        <end position="365"/>
    </location>
</feature>
<feature type="transmembrane region" description="Helical" evidence="8">
    <location>
        <begin position="122"/>
        <end position="143"/>
    </location>
</feature>
<dbReference type="NCBIfam" id="TIGR00879">
    <property type="entry name" value="SP"/>
    <property type="match status" value="1"/>
</dbReference>
<keyword evidence="5 8" id="KW-1133">Transmembrane helix</keyword>
<dbReference type="InterPro" id="IPR005828">
    <property type="entry name" value="MFS_sugar_transport-like"/>
</dbReference>
<dbReference type="AlphaFoldDB" id="A0A0B1T446"/>
<evidence type="ECO:0000256" key="3">
    <source>
        <dbReference type="ARBA" id="ARBA00022448"/>
    </source>
</evidence>
<evidence type="ECO:0000256" key="6">
    <source>
        <dbReference type="ARBA" id="ARBA00023136"/>
    </source>
</evidence>
<feature type="domain" description="Major facilitator superfamily (MFS) profile" evidence="9">
    <location>
        <begin position="28"/>
        <end position="548"/>
    </location>
</feature>
<dbReference type="PANTHER" id="PTHR48020">
    <property type="entry name" value="PROTON MYO-INOSITOL COTRANSPORTER"/>
    <property type="match status" value="1"/>
</dbReference>
<dbReference type="GO" id="GO:0005366">
    <property type="term" value="F:myo-inositol:proton symporter activity"/>
    <property type="evidence" value="ECO:0007669"/>
    <property type="project" value="TreeGrafter"/>
</dbReference>
<evidence type="ECO:0000256" key="2">
    <source>
        <dbReference type="ARBA" id="ARBA00010992"/>
    </source>
</evidence>
<keyword evidence="6 8" id="KW-0472">Membrane</keyword>
<dbReference type="FunFam" id="1.20.1250.20:FF:000387">
    <property type="entry name" value="H(+) MyoInositol coTransporter"/>
    <property type="match status" value="1"/>
</dbReference>
<protein>
    <recommendedName>
        <fullName evidence="9">Major facilitator superfamily (MFS) profile domain-containing protein</fullName>
    </recommendedName>
</protein>
<comment type="similarity">
    <text evidence="2 7">Belongs to the major facilitator superfamily. Sugar transporter (TC 2.A.1.1) family.</text>
</comment>
<accession>A0A0B1T446</accession>
<feature type="transmembrane region" description="Helical" evidence="8">
    <location>
        <begin position="502"/>
        <end position="520"/>
    </location>
</feature>
<dbReference type="SUPFAM" id="SSF103473">
    <property type="entry name" value="MFS general substrate transporter"/>
    <property type="match status" value="1"/>
</dbReference>
<dbReference type="GO" id="GO:0016324">
    <property type="term" value="C:apical plasma membrane"/>
    <property type="evidence" value="ECO:0007669"/>
    <property type="project" value="TreeGrafter"/>
</dbReference>
<feature type="transmembrane region" description="Helical" evidence="8">
    <location>
        <begin position="21"/>
        <end position="44"/>
    </location>
</feature>
<feature type="transmembrane region" description="Helical" evidence="8">
    <location>
        <begin position="455"/>
        <end position="481"/>
    </location>
</feature>
<evidence type="ECO:0000256" key="5">
    <source>
        <dbReference type="ARBA" id="ARBA00022989"/>
    </source>
</evidence>
<feature type="transmembrane region" description="Helical" evidence="8">
    <location>
        <begin position="155"/>
        <end position="180"/>
    </location>
</feature>
<feature type="transmembrane region" description="Helical" evidence="8">
    <location>
        <begin position="314"/>
        <end position="335"/>
    </location>
</feature>
<keyword evidence="3 7" id="KW-0813">Transport</keyword>
<evidence type="ECO:0000256" key="1">
    <source>
        <dbReference type="ARBA" id="ARBA00004141"/>
    </source>
</evidence>
<evidence type="ECO:0000259" key="9">
    <source>
        <dbReference type="PROSITE" id="PS50850"/>
    </source>
</evidence>
<dbReference type="OrthoDB" id="6339427at2759"/>
<dbReference type="PANTHER" id="PTHR48020:SF12">
    <property type="entry name" value="PROTON MYO-INOSITOL COTRANSPORTER"/>
    <property type="match status" value="1"/>
</dbReference>
<dbReference type="PROSITE" id="PS00217">
    <property type="entry name" value="SUGAR_TRANSPORT_2"/>
    <property type="match status" value="1"/>
</dbReference>
<dbReference type="PRINTS" id="PR00171">
    <property type="entry name" value="SUGRTRNSPORT"/>
</dbReference>
<feature type="transmembrane region" description="Helical" evidence="8">
    <location>
        <begin position="275"/>
        <end position="294"/>
    </location>
</feature>
<evidence type="ECO:0000256" key="4">
    <source>
        <dbReference type="ARBA" id="ARBA00022692"/>
    </source>
</evidence>
<evidence type="ECO:0000256" key="7">
    <source>
        <dbReference type="RuleBase" id="RU003346"/>
    </source>
</evidence>
<evidence type="ECO:0000313" key="11">
    <source>
        <dbReference type="Proteomes" id="UP000053660"/>
    </source>
</evidence>
<feature type="transmembrane region" description="Helical" evidence="8">
    <location>
        <begin position="64"/>
        <end position="85"/>
    </location>
</feature>